<accession>A0A077W5K3</accession>
<evidence type="ECO:0000313" key="1">
    <source>
        <dbReference type="EMBL" id="APA22957.1"/>
    </source>
</evidence>
<dbReference type="GeneID" id="93248011"/>
<dbReference type="EMBL" id="KX810825">
    <property type="protein sequence ID" value="APA22957.1"/>
    <property type="molecule type" value="Genomic_DNA"/>
</dbReference>
<keyword evidence="1" id="KW-0614">Plasmid</keyword>
<evidence type="ECO:0000313" key="5">
    <source>
        <dbReference type="EMBL" id="HAB3532148.1"/>
    </source>
</evidence>
<reference evidence="5" key="5">
    <citation type="submission" date="2019-06" db="EMBL/GenBank/DDBJ databases">
        <authorList>
            <consortium name="NCBI Pathogen Detection Project"/>
        </authorList>
    </citation>
    <scope>NUCLEOTIDE SEQUENCE</scope>
    <source>
        <strain evidence="5">Salmonella enterica</strain>
    </source>
</reference>
<dbReference type="Pfam" id="PF24806">
    <property type="entry name" value="DUF7706"/>
    <property type="match status" value="1"/>
</dbReference>
<proteinExistence type="predicted"/>
<protein>
    <submittedName>
        <fullName evidence="4">Uncharacterized protein</fullName>
    </submittedName>
</protein>
<dbReference type="EMBL" id="AALLDS010000024">
    <property type="protein sequence ID" value="EDA7614437.1"/>
    <property type="molecule type" value="Genomic_DNA"/>
</dbReference>
<reference evidence="4" key="4">
    <citation type="submission" date="2018-07" db="EMBL/GenBank/DDBJ databases">
        <authorList>
            <person name="Ashton P.M."/>
            <person name="Dallman T."/>
            <person name="Nair S."/>
            <person name="De Pinna E."/>
            <person name="Peters T."/>
            <person name="Grant K."/>
        </authorList>
    </citation>
    <scope>NUCLEOTIDE SEQUENCE</scope>
    <source>
        <strain evidence="4">116039</strain>
        <strain evidence="2">582921</strain>
    </source>
</reference>
<organism evidence="4">
    <name type="scientific">Salmonella typhimurium</name>
    <dbReference type="NCBI Taxonomy" id="90371"/>
    <lineage>
        <taxon>Bacteria</taxon>
        <taxon>Pseudomonadati</taxon>
        <taxon>Pseudomonadota</taxon>
        <taxon>Gammaproteobacteria</taxon>
        <taxon>Enterobacterales</taxon>
        <taxon>Enterobacteriaceae</taxon>
        <taxon>Salmonella</taxon>
    </lineage>
</organism>
<dbReference type="RefSeq" id="WP_000398479.1">
    <property type="nucleotide sequence ID" value="NC_024983.1"/>
</dbReference>
<dbReference type="InterPro" id="IPR056123">
    <property type="entry name" value="DUF7706"/>
</dbReference>
<geneLocation type="plasmid" evidence="1">
    <name>pIMP4-SEM1</name>
</geneLocation>
<reference evidence="1" key="1">
    <citation type="journal article" date="2016" name="Sci. Rep.">
        <title>Isolation and plasmid characterization of carbapenemase (IMP-4) producing Salmonella enterica Typhimurium from cats.</title>
        <authorList>
            <person name="Abraham S."/>
            <person name="O'Dea M."/>
            <person name="Trott D.J."/>
            <person name="Abraham R.J."/>
            <person name="Hughes D."/>
            <person name="Pang S."/>
            <person name="McKew G."/>
            <person name="Cheong E.Y."/>
            <person name="Merlino J."/>
            <person name="Saputra S."/>
            <person name="Malik R."/>
            <person name="Gottlieb T."/>
        </authorList>
    </citation>
    <scope>NUCLEOTIDE SEQUENCE</scope>
    <source>
        <strain evidence="1">MU1</strain>
        <plasmid evidence="1">pIMP4-SEM1</plasmid>
    </source>
</reference>
<dbReference type="AlphaFoldDB" id="A0A077W5K3"/>
<gene>
    <name evidence="4" type="ORF">A3V89_16865</name>
    <name evidence="3" type="ORF">ADQ28_18465</name>
    <name evidence="2" type="ORF">ELS01_21850</name>
    <name evidence="5" type="ORF">GJE27_20395</name>
</gene>
<evidence type="ECO:0000313" key="4">
    <source>
        <dbReference type="EMBL" id="EDA7614437.1"/>
    </source>
</evidence>
<dbReference type="EMBL" id="AAHUQY010000025">
    <property type="protein sequence ID" value="ECA5343024.1"/>
    <property type="molecule type" value="Genomic_DNA"/>
</dbReference>
<sequence length="63" mass="7139">MEGIETLSLQLDENETMALAQLVKRLSWSDLRGCAVSDEEAWVMKSAIEKLQQALREEGYAPR</sequence>
<dbReference type="EMBL" id="DAAGLI010000019">
    <property type="protein sequence ID" value="HAB3532148.1"/>
    <property type="molecule type" value="Genomic_DNA"/>
</dbReference>
<evidence type="ECO:0000313" key="3">
    <source>
        <dbReference type="EMBL" id="ECW5426319.1"/>
    </source>
</evidence>
<evidence type="ECO:0000313" key="2">
    <source>
        <dbReference type="EMBL" id="ECA5343024.1"/>
    </source>
</evidence>
<reference evidence="3" key="3">
    <citation type="submission" date="2018-07" db="EMBL/GenBank/DDBJ databases">
        <authorList>
            <consortium name="GenomeTrakr network: Whole genome sequencing for foodborne pathogen traceback"/>
        </authorList>
    </citation>
    <scope>NUCLEOTIDE SEQUENCE</scope>
    <source>
        <strain evidence="3">ADRDL-14-19262</strain>
    </source>
</reference>
<reference evidence="5" key="2">
    <citation type="journal article" date="2018" name="Genome Biol.">
        <title>SKESA: strategic k-mer extension for scrupulous assemblies.</title>
        <authorList>
            <person name="Souvorov A."/>
            <person name="Agarwala R."/>
            <person name="Lipman D.J."/>
        </authorList>
    </citation>
    <scope>NUCLEOTIDE SEQUENCE</scope>
    <source>
        <strain evidence="5">Salmonella enterica</strain>
    </source>
</reference>
<dbReference type="EMBL" id="AAKWTQ010000020">
    <property type="protein sequence ID" value="ECW5426319.1"/>
    <property type="molecule type" value="Genomic_DNA"/>
</dbReference>
<name>A0A077W5K3_SALTM</name>